<proteinExistence type="predicted"/>
<dbReference type="AlphaFoldDB" id="A0A1T2KV93"/>
<dbReference type="Pfam" id="PF07793">
    <property type="entry name" value="DUF1631"/>
    <property type="match status" value="1"/>
</dbReference>
<organism evidence="2 3">
    <name type="scientific">Solemya velesiana gill symbiont</name>
    <dbReference type="NCBI Taxonomy" id="1918948"/>
    <lineage>
        <taxon>Bacteria</taxon>
        <taxon>Pseudomonadati</taxon>
        <taxon>Pseudomonadota</taxon>
        <taxon>Gammaproteobacteria</taxon>
        <taxon>sulfur-oxidizing symbionts</taxon>
    </lineage>
</organism>
<sequence>MSPALKEVEKGSNGQSAPVQTSSGFSTKDGLAQDLFVVLQGLLDQRRVESGLPHPGAPATLQVVETPELLGALHSLQETTPAITDNSNVIDLRGRLQQALGAGQDKGRVFGRAEEDVIDVIAMLFEYILDDNTIPDAMKALLARLQIPMLKVALQDREFFSNKSHPARQLLNNLARAAIGWTEGKGQNGGLYNRISDIVQRILGE</sequence>
<name>A0A1T2KV93_9GAMM</name>
<evidence type="ECO:0000313" key="2">
    <source>
        <dbReference type="EMBL" id="OOZ36767.1"/>
    </source>
</evidence>
<feature type="region of interest" description="Disordered" evidence="1">
    <location>
        <begin position="1"/>
        <end position="25"/>
    </location>
</feature>
<dbReference type="Proteomes" id="UP000190896">
    <property type="component" value="Unassembled WGS sequence"/>
</dbReference>
<evidence type="ECO:0008006" key="4">
    <source>
        <dbReference type="Google" id="ProtNLM"/>
    </source>
</evidence>
<keyword evidence="3" id="KW-1185">Reference proteome</keyword>
<evidence type="ECO:0000256" key="1">
    <source>
        <dbReference type="SAM" id="MobiDB-lite"/>
    </source>
</evidence>
<dbReference type="InterPro" id="IPR012434">
    <property type="entry name" value="DUF1631"/>
</dbReference>
<reference evidence="2 3" key="1">
    <citation type="submission" date="2016-11" db="EMBL/GenBank/DDBJ databases">
        <title>Mixed transmission modes and dynamic genome evolution in an obligate animal-bacterial symbiosis.</title>
        <authorList>
            <person name="Russell S.L."/>
            <person name="Corbett-Detig R.B."/>
            <person name="Cavanaugh C.M."/>
        </authorList>
    </citation>
    <scope>NUCLEOTIDE SEQUENCE [LARGE SCALE GENOMIC DNA]</scope>
    <source>
        <strain evidence="2">Se-Cadez</strain>
    </source>
</reference>
<feature type="compositionally biased region" description="Polar residues" evidence="1">
    <location>
        <begin position="12"/>
        <end position="25"/>
    </location>
</feature>
<feature type="compositionally biased region" description="Basic and acidic residues" evidence="1">
    <location>
        <begin position="1"/>
        <end position="10"/>
    </location>
</feature>
<protein>
    <recommendedName>
        <fullName evidence="4">DUF1631 domain-containing protein</fullName>
    </recommendedName>
</protein>
<dbReference type="EMBL" id="MPRJ01000027">
    <property type="protein sequence ID" value="OOZ36767.1"/>
    <property type="molecule type" value="Genomic_DNA"/>
</dbReference>
<accession>A0A1T2KV93</accession>
<comment type="caution">
    <text evidence="2">The sequence shown here is derived from an EMBL/GenBank/DDBJ whole genome shotgun (WGS) entry which is preliminary data.</text>
</comment>
<dbReference type="RefSeq" id="WP_172838783.1">
    <property type="nucleotide sequence ID" value="NZ_MPRJ01000027.1"/>
</dbReference>
<evidence type="ECO:0000313" key="3">
    <source>
        <dbReference type="Proteomes" id="UP000190896"/>
    </source>
</evidence>
<gene>
    <name evidence="2" type="ORF">BOW51_05715</name>
</gene>